<name>A0AAI9KVV8_AERCA</name>
<reference evidence="1" key="1">
    <citation type="submission" date="2021-07" db="EMBL/GenBank/DDBJ databases">
        <title>Draft genome sequence of carbapenem-resistant Aeromonas spp. in Japan.</title>
        <authorList>
            <person name="Maehana S."/>
            <person name="Suzuki M."/>
            <person name="Kitasato H."/>
        </authorList>
    </citation>
    <scope>NUCLEOTIDE SEQUENCE</scope>
    <source>
        <strain evidence="1">KAM348</strain>
    </source>
</reference>
<accession>A0AAI9KVV8</accession>
<dbReference type="Proteomes" id="UP000887009">
    <property type="component" value="Unassembled WGS sequence"/>
</dbReference>
<protein>
    <submittedName>
        <fullName evidence="1">Uncharacterized protein</fullName>
    </submittedName>
</protein>
<gene>
    <name evidence="1" type="ORF">KAM348_44290</name>
</gene>
<evidence type="ECO:0000313" key="1">
    <source>
        <dbReference type="EMBL" id="GJA57006.1"/>
    </source>
</evidence>
<comment type="caution">
    <text evidence="1">The sequence shown here is derived from an EMBL/GenBank/DDBJ whole genome shotgun (WGS) entry which is preliminary data.</text>
</comment>
<evidence type="ECO:0000313" key="2">
    <source>
        <dbReference type="Proteomes" id="UP000887009"/>
    </source>
</evidence>
<dbReference type="EMBL" id="BPNL01000177">
    <property type="protein sequence ID" value="GJA57006.1"/>
    <property type="molecule type" value="Genomic_DNA"/>
</dbReference>
<organism evidence="1 2">
    <name type="scientific">Aeromonas caviae</name>
    <name type="common">Aeromonas punctata</name>
    <dbReference type="NCBI Taxonomy" id="648"/>
    <lineage>
        <taxon>Bacteria</taxon>
        <taxon>Pseudomonadati</taxon>
        <taxon>Pseudomonadota</taxon>
        <taxon>Gammaproteobacteria</taxon>
        <taxon>Aeromonadales</taxon>
        <taxon>Aeromonadaceae</taxon>
        <taxon>Aeromonas</taxon>
    </lineage>
</organism>
<dbReference type="AlphaFoldDB" id="A0AAI9KVV8"/>
<proteinExistence type="predicted"/>
<sequence length="58" mass="6508">MLDYIFTYATIGIAFKQKDMIEKSLGYLNEASGQGEIVNILLKIKNSFLPTKQILIGL</sequence>